<dbReference type="CTD" id="11266"/>
<keyword evidence="4" id="KW-0963">Cytoplasm</keyword>
<evidence type="ECO:0000256" key="10">
    <source>
        <dbReference type="ARBA" id="ARBA00051722"/>
    </source>
</evidence>
<evidence type="ECO:0000313" key="18">
    <source>
        <dbReference type="RefSeq" id="XP_022085263.1"/>
    </source>
</evidence>
<comment type="catalytic activity">
    <reaction evidence="9">
        <text>O-phospho-L-threonyl-[protein] + H2O = L-threonyl-[protein] + phosphate</text>
        <dbReference type="Rhea" id="RHEA:47004"/>
        <dbReference type="Rhea" id="RHEA-COMP:11060"/>
        <dbReference type="Rhea" id="RHEA-COMP:11605"/>
        <dbReference type="ChEBI" id="CHEBI:15377"/>
        <dbReference type="ChEBI" id="CHEBI:30013"/>
        <dbReference type="ChEBI" id="CHEBI:43474"/>
        <dbReference type="ChEBI" id="CHEBI:61977"/>
        <dbReference type="EC" id="3.1.3.16"/>
    </reaction>
</comment>
<proteinExistence type="inferred from homology"/>
<dbReference type="GO" id="GO:0005634">
    <property type="term" value="C:nucleus"/>
    <property type="evidence" value="ECO:0007669"/>
    <property type="project" value="UniProtKB-SubCell"/>
</dbReference>
<evidence type="ECO:0000256" key="7">
    <source>
        <dbReference type="ARBA" id="ARBA00023242"/>
    </source>
</evidence>
<dbReference type="GeneID" id="110976369"/>
<dbReference type="InterPro" id="IPR000387">
    <property type="entry name" value="Tyr_Pase_dom"/>
</dbReference>
<keyword evidence="6" id="KW-0904">Protein phosphatase</keyword>
<dbReference type="InterPro" id="IPR016130">
    <property type="entry name" value="Tyr_Pase_AS"/>
</dbReference>
<dbReference type="PROSITE" id="PS00383">
    <property type="entry name" value="TYR_PHOSPHATASE_1"/>
    <property type="match status" value="1"/>
</dbReference>
<dbReference type="PANTHER" id="PTHR45848">
    <property type="entry name" value="DUAL SPECIFICITY PROTEIN PHOSPHATASE 12 FAMILY MEMBER"/>
    <property type="match status" value="1"/>
</dbReference>
<organism evidence="15 18">
    <name type="scientific">Acanthaster planci</name>
    <name type="common">Crown-of-thorns starfish</name>
    <dbReference type="NCBI Taxonomy" id="133434"/>
    <lineage>
        <taxon>Eukaryota</taxon>
        <taxon>Metazoa</taxon>
        <taxon>Echinodermata</taxon>
        <taxon>Eleutherozoa</taxon>
        <taxon>Asterozoa</taxon>
        <taxon>Asteroidea</taxon>
        <taxon>Valvatacea</taxon>
        <taxon>Valvatida</taxon>
        <taxon>Acanthasteridae</taxon>
        <taxon>Acanthaster</taxon>
    </lineage>
</organism>
<dbReference type="RefSeq" id="XP_022085265.1">
    <property type="nucleotide sequence ID" value="XM_022229573.1"/>
</dbReference>
<dbReference type="GO" id="GO:0004725">
    <property type="term" value="F:protein tyrosine phosphatase activity"/>
    <property type="evidence" value="ECO:0007669"/>
    <property type="project" value="UniProtKB-EC"/>
</dbReference>
<dbReference type="SMART" id="SM00195">
    <property type="entry name" value="DSPc"/>
    <property type="match status" value="1"/>
</dbReference>
<reference evidence="16 17" key="1">
    <citation type="submission" date="2025-04" db="UniProtKB">
        <authorList>
            <consortium name="RefSeq"/>
        </authorList>
    </citation>
    <scope>IDENTIFICATION</scope>
</reference>
<gene>
    <name evidence="16 17 18 19 20" type="primary">LOC110976369</name>
</gene>
<dbReference type="FunFam" id="3.90.190.10:FF:000056">
    <property type="entry name" value="Dual specificity phosphatase 12"/>
    <property type="match status" value="1"/>
</dbReference>
<evidence type="ECO:0000313" key="15">
    <source>
        <dbReference type="Proteomes" id="UP000694845"/>
    </source>
</evidence>
<dbReference type="GO" id="GO:0005737">
    <property type="term" value="C:cytoplasm"/>
    <property type="evidence" value="ECO:0007669"/>
    <property type="project" value="UniProtKB-SubCell"/>
</dbReference>
<dbReference type="InterPro" id="IPR000340">
    <property type="entry name" value="Dual-sp_phosphatase_cat-dom"/>
</dbReference>
<dbReference type="InterPro" id="IPR029021">
    <property type="entry name" value="Prot-tyrosine_phosphatase-like"/>
</dbReference>
<keyword evidence="15" id="KW-1185">Reference proteome</keyword>
<dbReference type="PROSITE" id="PS50056">
    <property type="entry name" value="TYR_PHOSPHATASE_2"/>
    <property type="match status" value="1"/>
</dbReference>
<evidence type="ECO:0000259" key="13">
    <source>
        <dbReference type="PROSITE" id="PS50054"/>
    </source>
</evidence>
<dbReference type="Proteomes" id="UP000694845">
    <property type="component" value="Unplaced"/>
</dbReference>
<dbReference type="PROSITE" id="PS50054">
    <property type="entry name" value="TYR_PHOSPHATASE_DUAL"/>
    <property type="match status" value="1"/>
</dbReference>
<dbReference type="CDD" id="cd14498">
    <property type="entry name" value="DSP"/>
    <property type="match status" value="1"/>
</dbReference>
<feature type="region of interest" description="Disordered" evidence="12">
    <location>
        <begin position="230"/>
        <end position="249"/>
    </location>
</feature>
<evidence type="ECO:0000256" key="11">
    <source>
        <dbReference type="PIRSR" id="PIRSR000941-50"/>
    </source>
</evidence>
<dbReference type="RefSeq" id="XP_022085261.1">
    <property type="nucleotide sequence ID" value="XM_022229569.1"/>
</dbReference>
<dbReference type="RefSeq" id="XP_022085264.1">
    <property type="nucleotide sequence ID" value="XM_022229572.1"/>
</dbReference>
<evidence type="ECO:0000256" key="1">
    <source>
        <dbReference type="ARBA" id="ARBA00004123"/>
    </source>
</evidence>
<comment type="catalytic activity">
    <reaction evidence="10">
        <text>O-phospho-L-tyrosyl-[protein] + H2O = L-tyrosyl-[protein] + phosphate</text>
        <dbReference type="Rhea" id="RHEA:10684"/>
        <dbReference type="Rhea" id="RHEA-COMP:10136"/>
        <dbReference type="Rhea" id="RHEA-COMP:20101"/>
        <dbReference type="ChEBI" id="CHEBI:15377"/>
        <dbReference type="ChEBI" id="CHEBI:43474"/>
        <dbReference type="ChEBI" id="CHEBI:46858"/>
        <dbReference type="ChEBI" id="CHEBI:61978"/>
        <dbReference type="EC" id="3.1.3.48"/>
    </reaction>
</comment>
<name>A0A8B7XWL0_ACAPL</name>
<evidence type="ECO:0000256" key="3">
    <source>
        <dbReference type="ARBA" id="ARBA00008601"/>
    </source>
</evidence>
<comment type="similarity">
    <text evidence="3">Belongs to the protein-tyrosine phosphatase family. Non-receptor class dual specificity subfamily.</text>
</comment>
<dbReference type="PIRSF" id="PIRSF000941">
    <property type="entry name" value="DUSP12"/>
    <property type="match status" value="1"/>
</dbReference>
<accession>A0A8B7XWL0</accession>
<comment type="catalytic activity">
    <reaction evidence="8">
        <text>O-phospho-L-seryl-[protein] + H2O = L-seryl-[protein] + phosphate</text>
        <dbReference type="Rhea" id="RHEA:20629"/>
        <dbReference type="Rhea" id="RHEA-COMP:9863"/>
        <dbReference type="Rhea" id="RHEA-COMP:11604"/>
        <dbReference type="ChEBI" id="CHEBI:15377"/>
        <dbReference type="ChEBI" id="CHEBI:29999"/>
        <dbReference type="ChEBI" id="CHEBI:43474"/>
        <dbReference type="ChEBI" id="CHEBI:83421"/>
        <dbReference type="EC" id="3.1.3.16"/>
    </reaction>
</comment>
<dbReference type="PANTHER" id="PTHR45848:SF4">
    <property type="entry name" value="DUAL SPECIFICITY PROTEIN PHOSPHATASE 12"/>
    <property type="match status" value="1"/>
</dbReference>
<dbReference type="InterPro" id="IPR020422">
    <property type="entry name" value="TYR_PHOSPHATASE_DUAL_dom"/>
</dbReference>
<dbReference type="SUPFAM" id="SSF52799">
    <property type="entry name" value="(Phosphotyrosine protein) phosphatases II"/>
    <property type="match status" value="1"/>
</dbReference>
<comment type="subcellular location">
    <subcellularLocation>
        <location evidence="2">Cytoplasm</location>
    </subcellularLocation>
    <subcellularLocation>
        <location evidence="1">Nucleus</location>
    </subcellularLocation>
</comment>
<evidence type="ECO:0000256" key="12">
    <source>
        <dbReference type="SAM" id="MobiDB-lite"/>
    </source>
</evidence>
<dbReference type="Gene3D" id="3.90.190.10">
    <property type="entry name" value="Protein tyrosine phosphatase superfamily"/>
    <property type="match status" value="1"/>
</dbReference>
<keyword evidence="5" id="KW-0378">Hydrolase</keyword>
<evidence type="ECO:0000313" key="20">
    <source>
        <dbReference type="RefSeq" id="XP_022085265.1"/>
    </source>
</evidence>
<dbReference type="InterPro" id="IPR016278">
    <property type="entry name" value="DUSP12"/>
</dbReference>
<evidence type="ECO:0000256" key="6">
    <source>
        <dbReference type="ARBA" id="ARBA00022912"/>
    </source>
</evidence>
<feature type="domain" description="Tyrosine-protein phosphatase" evidence="13">
    <location>
        <begin position="10"/>
        <end position="153"/>
    </location>
</feature>
<sequence>MSSGNVHTPYMDEICPGLFLGCRAAVTSEEGRQALAEHAVTHVLSVEGDRPKLGSLDLKHKFVRVNDMPDVDIMKHFEECFSFIDEALTSGKVIVHCLMGVSRSSTIVIAYLMHRDKITFREAYDIVREQHPMAEPNYGFMDLLHLFEAMGCQFSSTNRLYRQHRLGQMAESIQAGQEVPKEVIAADPLERASDQTEITYKCRRCRRAIFLDLSVLSHITGEGQRSFQWHKQSHPLSQGVSSPPSDTMDPSASCTSLFVEPVKWMEPLMIGRLDGKLSCPKCNARLGSFNWSGLRCSCGAWVTPAFQIHRNRVDKVAHQQQTTPQTS</sequence>
<dbReference type="OrthoDB" id="2017893at2759"/>
<dbReference type="AlphaFoldDB" id="A0A8B7XWL0"/>
<keyword evidence="7" id="KW-0539">Nucleus</keyword>
<dbReference type="OMA" id="FAWQGMQ"/>
<feature type="domain" description="Tyrosine specific protein phosphatases" evidence="14">
    <location>
        <begin position="75"/>
        <end position="132"/>
    </location>
</feature>
<evidence type="ECO:0000313" key="17">
    <source>
        <dbReference type="RefSeq" id="XP_022085261.1"/>
    </source>
</evidence>
<evidence type="ECO:0000256" key="5">
    <source>
        <dbReference type="ARBA" id="ARBA00022801"/>
    </source>
</evidence>
<dbReference type="RefSeq" id="XP_022085260.1">
    <property type="nucleotide sequence ID" value="XM_022229568.1"/>
</dbReference>
<dbReference type="RefSeq" id="XP_022085263.1">
    <property type="nucleotide sequence ID" value="XM_022229571.1"/>
</dbReference>
<evidence type="ECO:0000256" key="9">
    <source>
        <dbReference type="ARBA" id="ARBA00048336"/>
    </source>
</evidence>
<dbReference type="GO" id="GO:0004722">
    <property type="term" value="F:protein serine/threonine phosphatase activity"/>
    <property type="evidence" value="ECO:0007669"/>
    <property type="project" value="UniProtKB-EC"/>
</dbReference>
<evidence type="ECO:0000256" key="4">
    <source>
        <dbReference type="ARBA" id="ARBA00022490"/>
    </source>
</evidence>
<dbReference type="GO" id="GO:0008138">
    <property type="term" value="F:protein tyrosine/serine/threonine phosphatase activity"/>
    <property type="evidence" value="ECO:0007669"/>
    <property type="project" value="InterPro"/>
</dbReference>
<evidence type="ECO:0000313" key="19">
    <source>
        <dbReference type="RefSeq" id="XP_022085264.1"/>
    </source>
</evidence>
<evidence type="ECO:0000256" key="2">
    <source>
        <dbReference type="ARBA" id="ARBA00004496"/>
    </source>
</evidence>
<dbReference type="KEGG" id="aplc:110976369"/>
<evidence type="ECO:0000259" key="14">
    <source>
        <dbReference type="PROSITE" id="PS50056"/>
    </source>
</evidence>
<evidence type="ECO:0000256" key="8">
    <source>
        <dbReference type="ARBA" id="ARBA00047761"/>
    </source>
</evidence>
<evidence type="ECO:0000313" key="16">
    <source>
        <dbReference type="RefSeq" id="XP_022085260.1"/>
    </source>
</evidence>
<protein>
    <submittedName>
        <fullName evidence="16 17">Dual specificity protein phosphatase 12-like isoform X1</fullName>
    </submittedName>
</protein>
<feature type="active site" description="Phosphocysteine intermediate" evidence="11">
    <location>
        <position position="97"/>
    </location>
</feature>
<dbReference type="Pfam" id="PF00782">
    <property type="entry name" value="DSPc"/>
    <property type="match status" value="1"/>
</dbReference>